<dbReference type="GO" id="GO:0043565">
    <property type="term" value="F:sequence-specific DNA binding"/>
    <property type="evidence" value="ECO:0007669"/>
    <property type="project" value="TreeGrafter"/>
</dbReference>
<dbReference type="SUPFAM" id="SSF46785">
    <property type="entry name" value="Winged helix' DNA-binding domain"/>
    <property type="match status" value="1"/>
</dbReference>
<dbReference type="Proteomes" id="UP000539175">
    <property type="component" value="Unassembled WGS sequence"/>
</dbReference>
<dbReference type="InterPro" id="IPR005119">
    <property type="entry name" value="LysR_subst-bd"/>
</dbReference>
<evidence type="ECO:0000256" key="2">
    <source>
        <dbReference type="ARBA" id="ARBA00023015"/>
    </source>
</evidence>
<dbReference type="PROSITE" id="PS50931">
    <property type="entry name" value="HTH_LYSR"/>
    <property type="match status" value="1"/>
</dbReference>
<gene>
    <name evidence="6" type="ORF">FHS74_005843</name>
</gene>
<dbReference type="Gene3D" id="3.40.190.290">
    <property type="match status" value="1"/>
</dbReference>
<dbReference type="InterPro" id="IPR036388">
    <property type="entry name" value="WH-like_DNA-bd_sf"/>
</dbReference>
<dbReference type="EMBL" id="JACIIZ010000028">
    <property type="protein sequence ID" value="MBB6255244.1"/>
    <property type="molecule type" value="Genomic_DNA"/>
</dbReference>
<dbReference type="AlphaFoldDB" id="A0A7X0B3V5"/>
<keyword evidence="2" id="KW-0805">Transcription regulation</keyword>
<dbReference type="PANTHER" id="PTHR30537">
    <property type="entry name" value="HTH-TYPE TRANSCRIPTIONAL REGULATOR"/>
    <property type="match status" value="1"/>
</dbReference>
<keyword evidence="3 6" id="KW-0238">DNA-binding</keyword>
<name>A0A7X0B3V5_9PROT</name>
<reference evidence="6 7" key="1">
    <citation type="submission" date="2020-08" db="EMBL/GenBank/DDBJ databases">
        <title>Genomic Encyclopedia of Type Strains, Phase IV (KMG-IV): sequencing the most valuable type-strain genomes for metagenomic binning, comparative biology and taxonomic classification.</title>
        <authorList>
            <person name="Goeker M."/>
        </authorList>
    </citation>
    <scope>NUCLEOTIDE SEQUENCE [LARGE SCALE GENOMIC DNA]</scope>
    <source>
        <strain evidence="6 7">DSM 22198</strain>
    </source>
</reference>
<dbReference type="SUPFAM" id="SSF53850">
    <property type="entry name" value="Periplasmic binding protein-like II"/>
    <property type="match status" value="1"/>
</dbReference>
<comment type="similarity">
    <text evidence="1">Belongs to the LysR transcriptional regulatory family.</text>
</comment>
<evidence type="ECO:0000256" key="1">
    <source>
        <dbReference type="ARBA" id="ARBA00009437"/>
    </source>
</evidence>
<dbReference type="Pfam" id="PF00126">
    <property type="entry name" value="HTH_1"/>
    <property type="match status" value="1"/>
</dbReference>
<accession>A0A7X0B3V5</accession>
<dbReference type="GO" id="GO:0003700">
    <property type="term" value="F:DNA-binding transcription factor activity"/>
    <property type="evidence" value="ECO:0007669"/>
    <property type="project" value="InterPro"/>
</dbReference>
<dbReference type="PANTHER" id="PTHR30537:SF5">
    <property type="entry name" value="HTH-TYPE TRANSCRIPTIONAL ACTIVATOR TTDR-RELATED"/>
    <property type="match status" value="1"/>
</dbReference>
<dbReference type="Pfam" id="PF03466">
    <property type="entry name" value="LysR_substrate"/>
    <property type="match status" value="1"/>
</dbReference>
<organism evidence="6 7">
    <name type="scientific">Nitrospirillum iridis</name>
    <dbReference type="NCBI Taxonomy" id="765888"/>
    <lineage>
        <taxon>Bacteria</taxon>
        <taxon>Pseudomonadati</taxon>
        <taxon>Pseudomonadota</taxon>
        <taxon>Alphaproteobacteria</taxon>
        <taxon>Rhodospirillales</taxon>
        <taxon>Azospirillaceae</taxon>
        <taxon>Nitrospirillum</taxon>
    </lineage>
</organism>
<evidence type="ECO:0000313" key="7">
    <source>
        <dbReference type="Proteomes" id="UP000539175"/>
    </source>
</evidence>
<dbReference type="InterPro" id="IPR036390">
    <property type="entry name" value="WH_DNA-bd_sf"/>
</dbReference>
<keyword evidence="7" id="KW-1185">Reference proteome</keyword>
<evidence type="ECO:0000256" key="3">
    <source>
        <dbReference type="ARBA" id="ARBA00023125"/>
    </source>
</evidence>
<dbReference type="InterPro" id="IPR000847">
    <property type="entry name" value="LysR_HTH_N"/>
</dbReference>
<comment type="caution">
    <text evidence="6">The sequence shown here is derived from an EMBL/GenBank/DDBJ whole genome shotgun (WGS) entry which is preliminary data.</text>
</comment>
<evidence type="ECO:0000259" key="5">
    <source>
        <dbReference type="PROSITE" id="PS50931"/>
    </source>
</evidence>
<feature type="domain" description="HTH lysR-type" evidence="5">
    <location>
        <begin position="1"/>
        <end position="53"/>
    </location>
</feature>
<dbReference type="FunFam" id="1.10.10.10:FF:000001">
    <property type="entry name" value="LysR family transcriptional regulator"/>
    <property type="match status" value="1"/>
</dbReference>
<sequence length="310" mass="34263">MTTFAKVVEYSSFSAAAEELGISRALVSRHITDLENFYGVRLLNRTTRSVTTSEIGLKYYQVCKRVLAEIRTGDNEMNALKENIEGSISIVCPKWVGNFDMSDAAVDFCREHSQIRIQLHVGEISLNPHEFLNRGYDVCIIPHRVRDSDIMVKKIGAVPYVLAASPEYLAEYGEPATLADLSDHACLTKPAESHWVFHDGSKAVLKQPARFASNSFFSLCTAAGRGLGIAMLPSRVAALELEKGTLRQVLPEFPLEEAPLYAAYAPGGNVPRKVRTLVTFLGTWFKNRDQSPDEVGGTIRIYHEARAAVG</sequence>
<evidence type="ECO:0000256" key="4">
    <source>
        <dbReference type="ARBA" id="ARBA00023163"/>
    </source>
</evidence>
<proteinExistence type="inferred from homology"/>
<dbReference type="InterPro" id="IPR058163">
    <property type="entry name" value="LysR-type_TF_proteobact-type"/>
</dbReference>
<keyword evidence="4" id="KW-0804">Transcription</keyword>
<dbReference type="GO" id="GO:0006351">
    <property type="term" value="P:DNA-templated transcription"/>
    <property type="evidence" value="ECO:0007669"/>
    <property type="project" value="TreeGrafter"/>
</dbReference>
<dbReference type="CDD" id="cd08422">
    <property type="entry name" value="PBP2_CrgA_like"/>
    <property type="match status" value="1"/>
</dbReference>
<dbReference type="Gene3D" id="1.10.10.10">
    <property type="entry name" value="Winged helix-like DNA-binding domain superfamily/Winged helix DNA-binding domain"/>
    <property type="match status" value="1"/>
</dbReference>
<evidence type="ECO:0000313" key="6">
    <source>
        <dbReference type="EMBL" id="MBB6255244.1"/>
    </source>
</evidence>
<protein>
    <submittedName>
        <fullName evidence="6">DNA-binding transcriptional LysR family regulator</fullName>
    </submittedName>
</protein>